<dbReference type="SUPFAM" id="SSF50022">
    <property type="entry name" value="ISP domain"/>
    <property type="match status" value="1"/>
</dbReference>
<gene>
    <name evidence="8" type="primary">nirD</name>
    <name evidence="8" type="ORF">IDM48_05595</name>
</gene>
<dbReference type="PANTHER" id="PTHR40562">
    <property type="match status" value="1"/>
</dbReference>
<dbReference type="CDD" id="cd03529">
    <property type="entry name" value="Rieske_NirD"/>
    <property type="match status" value="1"/>
</dbReference>
<dbReference type="PROSITE" id="PS51300">
    <property type="entry name" value="NIRD"/>
    <property type="match status" value="1"/>
</dbReference>
<dbReference type="RefSeq" id="WP_068170006.1">
    <property type="nucleotide sequence ID" value="NZ_BAAAHX010000004.1"/>
</dbReference>
<dbReference type="InterPro" id="IPR012748">
    <property type="entry name" value="Rieske-like_NirD"/>
</dbReference>
<organism evidence="8 9">
    <name type="scientific">Rothia amarae</name>
    <dbReference type="NCBI Taxonomy" id="169480"/>
    <lineage>
        <taxon>Bacteria</taxon>
        <taxon>Bacillati</taxon>
        <taxon>Actinomycetota</taxon>
        <taxon>Actinomycetes</taxon>
        <taxon>Micrococcales</taxon>
        <taxon>Micrococcaceae</taxon>
        <taxon>Rothia</taxon>
    </lineage>
</organism>
<dbReference type="GO" id="GO:0046872">
    <property type="term" value="F:metal ion binding"/>
    <property type="evidence" value="ECO:0007669"/>
    <property type="project" value="UniProtKB-KW"/>
</dbReference>
<keyword evidence="1" id="KW-0001">2Fe-2S</keyword>
<dbReference type="GO" id="GO:0008942">
    <property type="term" value="F:nitrite reductase [NAD(P)H] activity"/>
    <property type="evidence" value="ECO:0007669"/>
    <property type="project" value="InterPro"/>
</dbReference>
<name>A0A7H2BMG0_9MICC</name>
<evidence type="ECO:0000256" key="2">
    <source>
        <dbReference type="ARBA" id="ARBA00022723"/>
    </source>
</evidence>
<keyword evidence="6" id="KW-0534">Nitrate assimilation</keyword>
<keyword evidence="5" id="KW-0411">Iron-sulfur</keyword>
<evidence type="ECO:0000313" key="8">
    <source>
        <dbReference type="EMBL" id="QNV40856.1"/>
    </source>
</evidence>
<sequence>MSDQKWQKVCKLNDLEEHWGEVALIKNHQYAIFRLNNDRVFASDHADPNSGALVIARGITGQKGDIPTIASPLYKEEYDLRTGESLNSDFTLPVYETRIEDGEVFLRIA</sequence>
<evidence type="ECO:0000256" key="5">
    <source>
        <dbReference type="ARBA" id="ARBA00023014"/>
    </source>
</evidence>
<evidence type="ECO:0000256" key="3">
    <source>
        <dbReference type="ARBA" id="ARBA00023002"/>
    </source>
</evidence>
<evidence type="ECO:0000256" key="1">
    <source>
        <dbReference type="ARBA" id="ARBA00022714"/>
    </source>
</evidence>
<dbReference type="AlphaFoldDB" id="A0A7H2BMG0"/>
<accession>A0A7H2BMG0</accession>
<dbReference type="GO" id="GO:0004497">
    <property type="term" value="F:monooxygenase activity"/>
    <property type="evidence" value="ECO:0007669"/>
    <property type="project" value="UniProtKB-ARBA"/>
</dbReference>
<dbReference type="PANTHER" id="PTHR40562:SF1">
    <property type="entry name" value="NITRITE REDUCTASE (NADH) SMALL SUBUNIT"/>
    <property type="match status" value="1"/>
</dbReference>
<dbReference type="PROSITE" id="PS51296">
    <property type="entry name" value="RIESKE"/>
    <property type="match status" value="1"/>
</dbReference>
<evidence type="ECO:0000256" key="4">
    <source>
        <dbReference type="ARBA" id="ARBA00023004"/>
    </source>
</evidence>
<keyword evidence="9" id="KW-1185">Reference proteome</keyword>
<dbReference type="Gene3D" id="2.102.10.10">
    <property type="entry name" value="Rieske [2Fe-2S] iron-sulphur domain"/>
    <property type="match status" value="1"/>
</dbReference>
<dbReference type="Proteomes" id="UP000516421">
    <property type="component" value="Chromosome"/>
</dbReference>
<dbReference type="KEGG" id="rama:IDM48_05595"/>
<keyword evidence="4" id="KW-0408">Iron</keyword>
<dbReference type="InterPro" id="IPR017881">
    <property type="entry name" value="NirD"/>
</dbReference>
<dbReference type="EMBL" id="CP061538">
    <property type="protein sequence ID" value="QNV40856.1"/>
    <property type="molecule type" value="Genomic_DNA"/>
</dbReference>
<feature type="domain" description="Rieske" evidence="7">
    <location>
        <begin position="7"/>
        <end position="106"/>
    </location>
</feature>
<dbReference type="NCBIfam" id="TIGR02378">
    <property type="entry name" value="nirD_assim_sml"/>
    <property type="match status" value="1"/>
</dbReference>
<evidence type="ECO:0000259" key="7">
    <source>
        <dbReference type="PROSITE" id="PS51296"/>
    </source>
</evidence>
<dbReference type="GO" id="GO:0016705">
    <property type="term" value="F:oxidoreductase activity, acting on paired donors, with incorporation or reduction of molecular oxygen"/>
    <property type="evidence" value="ECO:0007669"/>
    <property type="project" value="UniProtKB-ARBA"/>
</dbReference>
<dbReference type="GO" id="GO:0042128">
    <property type="term" value="P:nitrate assimilation"/>
    <property type="evidence" value="ECO:0007669"/>
    <property type="project" value="UniProtKB-KW"/>
</dbReference>
<dbReference type="GO" id="GO:0051537">
    <property type="term" value="F:2 iron, 2 sulfur cluster binding"/>
    <property type="evidence" value="ECO:0007669"/>
    <property type="project" value="UniProtKB-KW"/>
</dbReference>
<keyword evidence="2" id="KW-0479">Metal-binding</keyword>
<keyword evidence="3" id="KW-0560">Oxidoreductase</keyword>
<evidence type="ECO:0000313" key="9">
    <source>
        <dbReference type="Proteomes" id="UP000516421"/>
    </source>
</evidence>
<dbReference type="InterPro" id="IPR017941">
    <property type="entry name" value="Rieske_2Fe-2S"/>
</dbReference>
<dbReference type="Pfam" id="PF13806">
    <property type="entry name" value="Rieske_2"/>
    <property type="match status" value="1"/>
</dbReference>
<proteinExistence type="predicted"/>
<dbReference type="InterPro" id="IPR036922">
    <property type="entry name" value="Rieske_2Fe-2S_sf"/>
</dbReference>
<reference evidence="8 9" key="1">
    <citation type="submission" date="2020-09" db="EMBL/GenBank/DDBJ databases">
        <title>Investigation of environmental microbe.</title>
        <authorList>
            <person name="Ou Y."/>
            <person name="Kang Q."/>
        </authorList>
    </citation>
    <scope>NUCLEOTIDE SEQUENCE [LARGE SCALE GENOMIC DNA]</scope>
    <source>
        <strain evidence="8 9">KJZ-9</strain>
    </source>
</reference>
<evidence type="ECO:0000256" key="6">
    <source>
        <dbReference type="ARBA" id="ARBA00023063"/>
    </source>
</evidence>
<protein>
    <submittedName>
        <fullName evidence="8">Nitrite reductase small subunit NirD</fullName>
    </submittedName>
</protein>